<sequence length="91" mass="10782">MEKLIGLKAEVYAAREKNGVYIPKEQYYEKESERKAMTEQIEQMGALLEINQKQLEELQDKYDAQVQQSSELSDKLKCTRFRRNQQVTDYS</sequence>
<accession>A0ACC2K1Y5</accession>
<evidence type="ECO:0000313" key="2">
    <source>
        <dbReference type="Proteomes" id="UP001234297"/>
    </source>
</evidence>
<name>A0ACC2K1Y5_PERAE</name>
<proteinExistence type="predicted"/>
<keyword evidence="2" id="KW-1185">Reference proteome</keyword>
<dbReference type="Proteomes" id="UP001234297">
    <property type="component" value="Chromosome 12"/>
</dbReference>
<protein>
    <submittedName>
        <fullName evidence="1">Uncharacterized protein</fullName>
    </submittedName>
</protein>
<reference evidence="1 2" key="1">
    <citation type="journal article" date="2022" name="Hortic Res">
        <title>A haplotype resolved chromosomal level avocado genome allows analysis of novel avocado genes.</title>
        <authorList>
            <person name="Nath O."/>
            <person name="Fletcher S.J."/>
            <person name="Hayward A."/>
            <person name="Shaw L.M."/>
            <person name="Masouleh A.K."/>
            <person name="Furtado A."/>
            <person name="Henry R.J."/>
            <person name="Mitter N."/>
        </authorList>
    </citation>
    <scope>NUCLEOTIDE SEQUENCE [LARGE SCALE GENOMIC DNA]</scope>
    <source>
        <strain evidence="2">cv. Hass</strain>
    </source>
</reference>
<gene>
    <name evidence="1" type="ORF">MRB53_034468</name>
</gene>
<dbReference type="EMBL" id="CM056820">
    <property type="protein sequence ID" value="KAJ8615096.1"/>
    <property type="molecule type" value="Genomic_DNA"/>
</dbReference>
<organism evidence="1 2">
    <name type="scientific">Persea americana</name>
    <name type="common">Avocado</name>
    <dbReference type="NCBI Taxonomy" id="3435"/>
    <lineage>
        <taxon>Eukaryota</taxon>
        <taxon>Viridiplantae</taxon>
        <taxon>Streptophyta</taxon>
        <taxon>Embryophyta</taxon>
        <taxon>Tracheophyta</taxon>
        <taxon>Spermatophyta</taxon>
        <taxon>Magnoliopsida</taxon>
        <taxon>Magnoliidae</taxon>
        <taxon>Laurales</taxon>
        <taxon>Lauraceae</taxon>
        <taxon>Persea</taxon>
    </lineage>
</organism>
<comment type="caution">
    <text evidence="1">The sequence shown here is derived from an EMBL/GenBank/DDBJ whole genome shotgun (WGS) entry which is preliminary data.</text>
</comment>
<evidence type="ECO:0000313" key="1">
    <source>
        <dbReference type="EMBL" id="KAJ8615096.1"/>
    </source>
</evidence>